<name>S8FTV6_FOMSC</name>
<dbReference type="AlphaFoldDB" id="S8FTV6"/>
<evidence type="ECO:0000256" key="1">
    <source>
        <dbReference type="SAM" id="MobiDB-lite"/>
    </source>
</evidence>
<evidence type="ECO:0000313" key="3">
    <source>
        <dbReference type="Proteomes" id="UP000015241"/>
    </source>
</evidence>
<feature type="compositionally biased region" description="Basic and acidic residues" evidence="1">
    <location>
        <begin position="192"/>
        <end position="204"/>
    </location>
</feature>
<proteinExistence type="predicted"/>
<feature type="region of interest" description="Disordered" evidence="1">
    <location>
        <begin position="49"/>
        <end position="69"/>
    </location>
</feature>
<dbReference type="EMBL" id="KE504126">
    <property type="protein sequence ID" value="EPT04621.1"/>
    <property type="molecule type" value="Genomic_DNA"/>
</dbReference>
<protein>
    <submittedName>
        <fullName evidence="2">Uncharacterized protein</fullName>
    </submittedName>
</protein>
<gene>
    <name evidence="2" type="ORF">FOMPIDRAFT_1099815</name>
</gene>
<feature type="non-terminal residue" evidence="2">
    <location>
        <position position="1"/>
    </location>
</feature>
<dbReference type="Proteomes" id="UP000015241">
    <property type="component" value="Unassembled WGS sequence"/>
</dbReference>
<feature type="region of interest" description="Disordered" evidence="1">
    <location>
        <begin position="153"/>
        <end position="244"/>
    </location>
</feature>
<dbReference type="HOGENOM" id="CLU_1140305_0_0_1"/>
<feature type="region of interest" description="Disordered" evidence="1">
    <location>
        <begin position="108"/>
        <end position="132"/>
    </location>
</feature>
<feature type="compositionally biased region" description="Polar residues" evidence="1">
    <location>
        <begin position="49"/>
        <end position="67"/>
    </location>
</feature>
<feature type="non-terminal residue" evidence="2">
    <location>
        <position position="244"/>
    </location>
</feature>
<sequence length="244" mass="26621">LPIPGSPTYLTALLSSIQALHPTLPVDPVVLQSLLLILITRLPKPLSSSAEVTTQNAPLGSTQTGQASPHFPSTCANLILRTREEDVAVLLHIVSLTLTTVFGFPTHKHKVAPKTKPSRQHGDRSRPLPLDALSPDEFLRSIFFRRPVSAEAKRLSTELTPRSGPLPLKTPLHTHRRSASQTPRPSPLRLSRSIDTDDNMDHFLDNTSMASSRRPLLMVSSATPSSTLRSRRTAARAEPLSLGL</sequence>
<feature type="compositionally biased region" description="Basic residues" evidence="1">
    <location>
        <begin position="108"/>
        <end position="119"/>
    </location>
</feature>
<evidence type="ECO:0000313" key="2">
    <source>
        <dbReference type="EMBL" id="EPT04621.1"/>
    </source>
</evidence>
<accession>S8FTV6</accession>
<organism evidence="2 3">
    <name type="scientific">Fomitopsis schrenkii</name>
    <name type="common">Brown rot fungus</name>
    <dbReference type="NCBI Taxonomy" id="2126942"/>
    <lineage>
        <taxon>Eukaryota</taxon>
        <taxon>Fungi</taxon>
        <taxon>Dikarya</taxon>
        <taxon>Basidiomycota</taxon>
        <taxon>Agaricomycotina</taxon>
        <taxon>Agaricomycetes</taxon>
        <taxon>Polyporales</taxon>
        <taxon>Fomitopsis</taxon>
    </lineage>
</organism>
<dbReference type="InParanoid" id="S8FTV6"/>
<reference evidence="2 3" key="1">
    <citation type="journal article" date="2012" name="Science">
        <title>The Paleozoic origin of enzymatic lignin decomposition reconstructed from 31 fungal genomes.</title>
        <authorList>
            <person name="Floudas D."/>
            <person name="Binder M."/>
            <person name="Riley R."/>
            <person name="Barry K."/>
            <person name="Blanchette R.A."/>
            <person name="Henrissat B."/>
            <person name="Martinez A.T."/>
            <person name="Otillar R."/>
            <person name="Spatafora J.W."/>
            <person name="Yadav J.S."/>
            <person name="Aerts A."/>
            <person name="Benoit I."/>
            <person name="Boyd A."/>
            <person name="Carlson A."/>
            <person name="Copeland A."/>
            <person name="Coutinho P.M."/>
            <person name="de Vries R.P."/>
            <person name="Ferreira P."/>
            <person name="Findley K."/>
            <person name="Foster B."/>
            <person name="Gaskell J."/>
            <person name="Glotzer D."/>
            <person name="Gorecki P."/>
            <person name="Heitman J."/>
            <person name="Hesse C."/>
            <person name="Hori C."/>
            <person name="Igarashi K."/>
            <person name="Jurgens J.A."/>
            <person name="Kallen N."/>
            <person name="Kersten P."/>
            <person name="Kohler A."/>
            <person name="Kuees U."/>
            <person name="Kumar T.K.A."/>
            <person name="Kuo A."/>
            <person name="LaButti K."/>
            <person name="Larrondo L.F."/>
            <person name="Lindquist E."/>
            <person name="Ling A."/>
            <person name="Lombard V."/>
            <person name="Lucas S."/>
            <person name="Lundell T."/>
            <person name="Martin R."/>
            <person name="McLaughlin D.J."/>
            <person name="Morgenstern I."/>
            <person name="Morin E."/>
            <person name="Murat C."/>
            <person name="Nagy L.G."/>
            <person name="Nolan M."/>
            <person name="Ohm R.A."/>
            <person name="Patyshakuliyeva A."/>
            <person name="Rokas A."/>
            <person name="Ruiz-Duenas F.J."/>
            <person name="Sabat G."/>
            <person name="Salamov A."/>
            <person name="Samejima M."/>
            <person name="Schmutz J."/>
            <person name="Slot J.C."/>
            <person name="St John F."/>
            <person name="Stenlid J."/>
            <person name="Sun H."/>
            <person name="Sun S."/>
            <person name="Syed K."/>
            <person name="Tsang A."/>
            <person name="Wiebenga A."/>
            <person name="Young D."/>
            <person name="Pisabarro A."/>
            <person name="Eastwood D.C."/>
            <person name="Martin F."/>
            <person name="Cullen D."/>
            <person name="Grigoriev I.V."/>
            <person name="Hibbett D.S."/>
        </authorList>
    </citation>
    <scope>NUCLEOTIDE SEQUENCE</scope>
    <source>
        <strain evidence="3">FP-58527</strain>
    </source>
</reference>
<keyword evidence="3" id="KW-1185">Reference proteome</keyword>
<dbReference type="OrthoDB" id="5582146at2759"/>